<dbReference type="RefSeq" id="XP_017695675.1">
    <property type="nucleotide sequence ID" value="XM_017840186.1"/>
</dbReference>
<feature type="non-terminal residue" evidence="2">
    <location>
        <position position="1"/>
    </location>
</feature>
<dbReference type="PANTHER" id="PTHR21494:SF0">
    <property type="entry name" value="ACTIVATING SIGNAL COINTEGRATOR 1 COMPLEX SUBUNIT 2"/>
    <property type="match status" value="1"/>
</dbReference>
<dbReference type="AlphaFoldDB" id="A0A6J0J9N1"/>
<proteinExistence type="predicted"/>
<reference evidence="2" key="1">
    <citation type="submission" date="2025-08" db="UniProtKB">
        <authorList>
            <consortium name="RefSeq"/>
        </authorList>
    </citation>
    <scope>IDENTIFICATION</scope>
</reference>
<keyword evidence="1" id="KW-1185">Reference proteome</keyword>
<feature type="non-terminal residue" evidence="2">
    <location>
        <position position="139"/>
    </location>
</feature>
<name>A0A6J0J9N1_9PASS</name>
<protein>
    <submittedName>
        <fullName evidence="2">Activating signal cointegrator 1 complex subunit 2-like</fullName>
    </submittedName>
</protein>
<organism evidence="1 2">
    <name type="scientific">Lepidothrix coronata</name>
    <name type="common">blue-crowned manakin</name>
    <dbReference type="NCBI Taxonomy" id="321398"/>
    <lineage>
        <taxon>Eukaryota</taxon>
        <taxon>Metazoa</taxon>
        <taxon>Chordata</taxon>
        <taxon>Craniata</taxon>
        <taxon>Vertebrata</taxon>
        <taxon>Euteleostomi</taxon>
        <taxon>Archelosauria</taxon>
        <taxon>Archosauria</taxon>
        <taxon>Dinosauria</taxon>
        <taxon>Saurischia</taxon>
        <taxon>Theropoda</taxon>
        <taxon>Coelurosauria</taxon>
        <taxon>Aves</taxon>
        <taxon>Neognathae</taxon>
        <taxon>Neoaves</taxon>
        <taxon>Telluraves</taxon>
        <taxon>Australaves</taxon>
        <taxon>Passeriformes</taxon>
        <taxon>Pipridae</taxon>
        <taxon>Lepidothrix</taxon>
    </lineage>
</organism>
<dbReference type="GO" id="GO:0043130">
    <property type="term" value="F:ubiquitin binding"/>
    <property type="evidence" value="ECO:0007669"/>
    <property type="project" value="TreeGrafter"/>
</dbReference>
<evidence type="ECO:0000313" key="1">
    <source>
        <dbReference type="Proteomes" id="UP000504624"/>
    </source>
</evidence>
<dbReference type="GO" id="GO:0006355">
    <property type="term" value="P:regulation of DNA-templated transcription"/>
    <property type="evidence" value="ECO:0007669"/>
    <property type="project" value="TreeGrafter"/>
</dbReference>
<gene>
    <name evidence="2" type="primary">LOC108510503</name>
</gene>
<dbReference type="Proteomes" id="UP000504624">
    <property type="component" value="Unplaced"/>
</dbReference>
<dbReference type="InterPro" id="IPR052586">
    <property type="entry name" value="ASCC2"/>
</dbReference>
<evidence type="ECO:0000313" key="2">
    <source>
        <dbReference type="RefSeq" id="XP_017695675.1"/>
    </source>
</evidence>
<dbReference type="OrthoDB" id="5577209at2759"/>
<accession>A0A6J0J9N1</accession>
<dbReference type="PANTHER" id="PTHR21494">
    <property type="entry name" value="ACTIVATING SIGNAL COINTEGRATOR 1 COMPLEX SUBUNIT 2 ASC-1 COMPLEX SUBUNIT P100"/>
    <property type="match status" value="1"/>
</dbReference>
<sequence length="139" mass="16179">PCLCFLQHPDIKADRSFVLYKPPPAVRDPALLEEFLERAKFIADDLNWLLALPHDKFWCQVIFDETLQKCLDSYLCRAPRKFDGVWDCHPEVEDVQKSLHHSVFLTFLRMSTHKESKKISSLSSQVTSVTWMRLCPLSS</sequence>
<dbReference type="GeneID" id="108510503"/>